<proteinExistence type="predicted"/>
<protein>
    <submittedName>
        <fullName evidence="4">Secreted protein</fullName>
    </submittedName>
</protein>
<evidence type="ECO:0000313" key="3">
    <source>
        <dbReference type="Proteomes" id="UP000275846"/>
    </source>
</evidence>
<reference evidence="2 3" key="2">
    <citation type="submission" date="2018-11" db="EMBL/GenBank/DDBJ databases">
        <authorList>
            <consortium name="Pathogen Informatics"/>
        </authorList>
    </citation>
    <scope>NUCLEOTIDE SEQUENCE [LARGE SCALE GENOMIC DNA]</scope>
    <source>
        <strain evidence="2 3">NST_G2</strain>
    </source>
</reference>
<keyword evidence="1" id="KW-0732">Signal</keyword>
<keyword evidence="3" id="KW-1185">Reference proteome</keyword>
<accession>A0A183SM53</accession>
<sequence length="127" mass="13804">MVPNSHLWLLEAWLCTAAAPRATATTGGLKKLRASDVVCISTPGRSANFLLPVHPLRSSLQPLPSSLPTPRPSYIPSPLSSLICPSLFTLLFASHNFLLLPLLSPSHSPHLPSSLTIEQVIRRVRQQ</sequence>
<feature type="chain" id="PRO_5043141205" evidence="1">
    <location>
        <begin position="25"/>
        <end position="127"/>
    </location>
</feature>
<dbReference type="Proteomes" id="UP000275846">
    <property type="component" value="Unassembled WGS sequence"/>
</dbReference>
<dbReference type="AlphaFoldDB" id="A0A183SM53"/>
<evidence type="ECO:0000256" key="1">
    <source>
        <dbReference type="SAM" id="SignalP"/>
    </source>
</evidence>
<evidence type="ECO:0000313" key="4">
    <source>
        <dbReference type="WBParaSite" id="SSLN_0000547201-mRNA-1"/>
    </source>
</evidence>
<reference evidence="4" key="1">
    <citation type="submission" date="2016-06" db="UniProtKB">
        <authorList>
            <consortium name="WormBaseParasite"/>
        </authorList>
    </citation>
    <scope>IDENTIFICATION</scope>
</reference>
<organism evidence="4">
    <name type="scientific">Schistocephalus solidus</name>
    <name type="common">Tapeworm</name>
    <dbReference type="NCBI Taxonomy" id="70667"/>
    <lineage>
        <taxon>Eukaryota</taxon>
        <taxon>Metazoa</taxon>
        <taxon>Spiralia</taxon>
        <taxon>Lophotrochozoa</taxon>
        <taxon>Platyhelminthes</taxon>
        <taxon>Cestoda</taxon>
        <taxon>Eucestoda</taxon>
        <taxon>Diphyllobothriidea</taxon>
        <taxon>Diphyllobothriidae</taxon>
        <taxon>Schistocephalus</taxon>
    </lineage>
</organism>
<evidence type="ECO:0000313" key="2">
    <source>
        <dbReference type="EMBL" id="VDL91686.1"/>
    </source>
</evidence>
<dbReference type="EMBL" id="UYSU01033197">
    <property type="protein sequence ID" value="VDL91686.1"/>
    <property type="molecule type" value="Genomic_DNA"/>
</dbReference>
<dbReference type="WBParaSite" id="SSLN_0000547201-mRNA-1">
    <property type="protein sequence ID" value="SSLN_0000547201-mRNA-1"/>
    <property type="gene ID" value="SSLN_0000547201"/>
</dbReference>
<gene>
    <name evidence="2" type="ORF">SSLN_LOCUS5301</name>
</gene>
<feature type="signal peptide" evidence="1">
    <location>
        <begin position="1"/>
        <end position="24"/>
    </location>
</feature>
<name>A0A183SM53_SCHSO</name>